<gene>
    <name evidence="3" type="ORF">CYMTET_4573</name>
</gene>
<feature type="domain" description="CHAT" evidence="2">
    <location>
        <begin position="6"/>
        <end position="185"/>
    </location>
</feature>
<dbReference type="EMBL" id="LGRX02000647">
    <property type="protein sequence ID" value="KAK3287936.1"/>
    <property type="molecule type" value="Genomic_DNA"/>
</dbReference>
<dbReference type="InterPro" id="IPR024983">
    <property type="entry name" value="CHAT_dom"/>
</dbReference>
<proteinExistence type="predicted"/>
<reference evidence="3 4" key="1">
    <citation type="journal article" date="2015" name="Genome Biol. Evol.">
        <title>Comparative Genomics of a Bacterivorous Green Alga Reveals Evolutionary Causalities and Consequences of Phago-Mixotrophic Mode of Nutrition.</title>
        <authorList>
            <person name="Burns J.A."/>
            <person name="Paasch A."/>
            <person name="Narechania A."/>
            <person name="Kim E."/>
        </authorList>
    </citation>
    <scope>NUCLEOTIDE SEQUENCE [LARGE SCALE GENOMIC DNA]</scope>
    <source>
        <strain evidence="3 4">PLY_AMNH</strain>
    </source>
</reference>
<sequence>MHQVYQTNPRHLVEPSAASKKTRRALYIFCSPEDSDKLSLEREVAEIRATGLLKSEGDLLVQATWEAVQAAVHTVRYDIIHFAGHGWTYGLAFQDASTGLKRVVPPGAMCDLLGGMDGLKAVILNACYTENIAEQLTSAGVPFCTYWKGKVHDDVVPTFSRFMYLALQHTHMSFSQAFYIARSQLKTAGFELANPDDYFVGFSPKREPLFTQMAHGVPGFFVKDNSKPSPSKPGTKECNHHSPTSSSRHTLPSSAERSRKAEARATQKAAFVVPPPCKGPGLREYAGGSLCPELPGFSLPSRRGKE</sequence>
<comment type="caution">
    <text evidence="3">The sequence shown here is derived from an EMBL/GenBank/DDBJ whole genome shotgun (WGS) entry which is preliminary data.</text>
</comment>
<feature type="compositionally biased region" description="Basic and acidic residues" evidence="1">
    <location>
        <begin position="256"/>
        <end position="265"/>
    </location>
</feature>
<dbReference type="AlphaFoldDB" id="A0AAE0H148"/>
<name>A0AAE0H148_9CHLO</name>
<dbReference type="Proteomes" id="UP001190700">
    <property type="component" value="Unassembled WGS sequence"/>
</dbReference>
<dbReference type="Pfam" id="PF12770">
    <property type="entry name" value="CHAT"/>
    <property type="match status" value="1"/>
</dbReference>
<evidence type="ECO:0000313" key="4">
    <source>
        <dbReference type="Proteomes" id="UP001190700"/>
    </source>
</evidence>
<evidence type="ECO:0000313" key="3">
    <source>
        <dbReference type="EMBL" id="KAK3287936.1"/>
    </source>
</evidence>
<evidence type="ECO:0000256" key="1">
    <source>
        <dbReference type="SAM" id="MobiDB-lite"/>
    </source>
</evidence>
<feature type="region of interest" description="Disordered" evidence="1">
    <location>
        <begin position="221"/>
        <end position="306"/>
    </location>
</feature>
<protein>
    <recommendedName>
        <fullName evidence="2">CHAT domain-containing protein</fullName>
    </recommendedName>
</protein>
<feature type="compositionally biased region" description="Polar residues" evidence="1">
    <location>
        <begin position="241"/>
        <end position="252"/>
    </location>
</feature>
<accession>A0AAE0H148</accession>
<evidence type="ECO:0000259" key="2">
    <source>
        <dbReference type="Pfam" id="PF12770"/>
    </source>
</evidence>
<keyword evidence="4" id="KW-1185">Reference proteome</keyword>
<organism evidence="3 4">
    <name type="scientific">Cymbomonas tetramitiformis</name>
    <dbReference type="NCBI Taxonomy" id="36881"/>
    <lineage>
        <taxon>Eukaryota</taxon>
        <taxon>Viridiplantae</taxon>
        <taxon>Chlorophyta</taxon>
        <taxon>Pyramimonadophyceae</taxon>
        <taxon>Pyramimonadales</taxon>
        <taxon>Pyramimonadaceae</taxon>
        <taxon>Cymbomonas</taxon>
    </lineage>
</organism>